<dbReference type="CDD" id="cd03767">
    <property type="entry name" value="SR_Res_par"/>
    <property type="match status" value="1"/>
</dbReference>
<dbReference type="FunFam" id="3.40.50.1390:FF:000010">
    <property type="entry name" value="Recombinase resolvase family"/>
    <property type="match status" value="1"/>
</dbReference>
<keyword evidence="3" id="KW-0233">DNA recombination</keyword>
<dbReference type="Pfam" id="PF00239">
    <property type="entry name" value="Resolvase"/>
    <property type="match status" value="1"/>
</dbReference>
<dbReference type="InterPro" id="IPR006119">
    <property type="entry name" value="Resolv_N"/>
</dbReference>
<sequence>MFIRAYLRASTDDQDASRARKTLSTFTELHKQRIASYYQENISGTQLERPELNRLLDDTQENDILLIENIDRLTRLNDKDWKTLKQKIELKGLRIVSLDVPTSYLAIDNKRFINDDPIIKAVLESINNMLIDLLAAMARKDYLTRRERQSQGIEKAKEEGKYNGRVADKERHQKVMYYRNNKMLSISEMAAATGYSRSQVCRIQASHKKNLE</sequence>
<dbReference type="EMBL" id="PYMJ01000113">
    <property type="protein sequence ID" value="PSU39371.1"/>
    <property type="molecule type" value="Genomic_DNA"/>
</dbReference>
<dbReference type="SMART" id="SM00857">
    <property type="entry name" value="Resolvase"/>
    <property type="match status" value="1"/>
</dbReference>
<dbReference type="InterPro" id="IPR036162">
    <property type="entry name" value="Resolvase-like_N_sf"/>
</dbReference>
<dbReference type="GO" id="GO:0015074">
    <property type="term" value="P:DNA integration"/>
    <property type="evidence" value="ECO:0007669"/>
    <property type="project" value="UniProtKB-KW"/>
</dbReference>
<evidence type="ECO:0000256" key="5">
    <source>
        <dbReference type="PROSITE-ProRule" id="PRU10137"/>
    </source>
</evidence>
<dbReference type="Gene3D" id="3.40.50.1390">
    <property type="entry name" value="Resolvase, N-terminal catalytic domain"/>
    <property type="match status" value="1"/>
</dbReference>
<dbReference type="InterPro" id="IPR050639">
    <property type="entry name" value="SSR_resolvase"/>
</dbReference>
<keyword evidence="1" id="KW-0229">DNA integration</keyword>
<evidence type="ECO:0000256" key="4">
    <source>
        <dbReference type="PIRSR" id="PIRSR606118-50"/>
    </source>
</evidence>
<dbReference type="GO" id="GO:0003677">
    <property type="term" value="F:DNA binding"/>
    <property type="evidence" value="ECO:0007669"/>
    <property type="project" value="UniProtKB-KW"/>
</dbReference>
<name>A0A2T3J5J7_9GAMM</name>
<dbReference type="SUPFAM" id="SSF53041">
    <property type="entry name" value="Resolvase-like"/>
    <property type="match status" value="1"/>
</dbReference>
<feature type="active site" description="O-(5'-phospho-DNA)-serine intermediate" evidence="4 5">
    <location>
        <position position="10"/>
    </location>
</feature>
<dbReference type="RefSeq" id="WP_107247124.1">
    <property type="nucleotide sequence ID" value="NZ_PYMJ01000113.1"/>
</dbReference>
<evidence type="ECO:0000259" key="6">
    <source>
        <dbReference type="PROSITE" id="PS51736"/>
    </source>
</evidence>
<dbReference type="PANTHER" id="PTHR30461:SF25">
    <property type="entry name" value="RESOLVASE-RELATED"/>
    <property type="match status" value="1"/>
</dbReference>
<protein>
    <submittedName>
        <fullName evidence="7">Resolvase</fullName>
    </submittedName>
</protein>
<dbReference type="PROSITE" id="PS00397">
    <property type="entry name" value="RECOMBINASES_1"/>
    <property type="match status" value="1"/>
</dbReference>
<keyword evidence="8" id="KW-1185">Reference proteome</keyword>
<reference evidence="7 8" key="1">
    <citation type="submission" date="2018-01" db="EMBL/GenBank/DDBJ databases">
        <title>Whole genome sequencing of Histamine producing bacteria.</title>
        <authorList>
            <person name="Butler K."/>
        </authorList>
    </citation>
    <scope>NUCLEOTIDE SEQUENCE [LARGE SCALE GENOMIC DNA]</scope>
    <source>
        <strain evidence="7 8">JCM 12947</strain>
    </source>
</reference>
<accession>A0A2T3J5J7</accession>
<dbReference type="InterPro" id="IPR006118">
    <property type="entry name" value="Recombinase_CS"/>
</dbReference>
<evidence type="ECO:0000256" key="2">
    <source>
        <dbReference type="ARBA" id="ARBA00023125"/>
    </source>
</evidence>
<evidence type="ECO:0000256" key="3">
    <source>
        <dbReference type="ARBA" id="ARBA00023172"/>
    </source>
</evidence>
<dbReference type="PROSITE" id="PS51736">
    <property type="entry name" value="RECOMBINASES_3"/>
    <property type="match status" value="1"/>
</dbReference>
<feature type="domain" description="Resolvase/invertase-type recombinase catalytic" evidence="6">
    <location>
        <begin position="2"/>
        <end position="160"/>
    </location>
</feature>
<dbReference type="Proteomes" id="UP000240987">
    <property type="component" value="Unassembled WGS sequence"/>
</dbReference>
<evidence type="ECO:0000313" key="7">
    <source>
        <dbReference type="EMBL" id="PSU39371.1"/>
    </source>
</evidence>
<comment type="caution">
    <text evidence="7">The sequence shown here is derived from an EMBL/GenBank/DDBJ whole genome shotgun (WGS) entry which is preliminary data.</text>
</comment>
<dbReference type="OrthoDB" id="9786476at2"/>
<keyword evidence="2" id="KW-0238">DNA-binding</keyword>
<evidence type="ECO:0000313" key="8">
    <source>
        <dbReference type="Proteomes" id="UP000240987"/>
    </source>
</evidence>
<dbReference type="GO" id="GO:0000150">
    <property type="term" value="F:DNA strand exchange activity"/>
    <property type="evidence" value="ECO:0007669"/>
    <property type="project" value="InterPro"/>
</dbReference>
<evidence type="ECO:0000256" key="1">
    <source>
        <dbReference type="ARBA" id="ARBA00022908"/>
    </source>
</evidence>
<dbReference type="PANTHER" id="PTHR30461">
    <property type="entry name" value="DNA-INVERTASE FROM LAMBDOID PROPHAGE"/>
    <property type="match status" value="1"/>
</dbReference>
<dbReference type="AlphaFoldDB" id="A0A2T3J5J7"/>
<organism evidence="7 8">
    <name type="scientific">Photobacterium frigidiphilum</name>
    <dbReference type="NCBI Taxonomy" id="264736"/>
    <lineage>
        <taxon>Bacteria</taxon>
        <taxon>Pseudomonadati</taxon>
        <taxon>Pseudomonadota</taxon>
        <taxon>Gammaproteobacteria</taxon>
        <taxon>Vibrionales</taxon>
        <taxon>Vibrionaceae</taxon>
        <taxon>Photobacterium</taxon>
    </lineage>
</organism>
<gene>
    <name evidence="7" type="ORF">C9J12_30025</name>
</gene>
<proteinExistence type="predicted"/>